<dbReference type="InterPro" id="IPR017972">
    <property type="entry name" value="Cyt_P450_CS"/>
</dbReference>
<keyword evidence="6 8" id="KW-0408">Iron</keyword>
<evidence type="ECO:0000256" key="9">
    <source>
        <dbReference type="RuleBase" id="RU000461"/>
    </source>
</evidence>
<evidence type="ECO:0000313" key="11">
    <source>
        <dbReference type="Proteomes" id="UP000248961"/>
    </source>
</evidence>
<evidence type="ECO:0000256" key="6">
    <source>
        <dbReference type="ARBA" id="ARBA00023004"/>
    </source>
</evidence>
<evidence type="ECO:0000256" key="2">
    <source>
        <dbReference type="ARBA" id="ARBA00010617"/>
    </source>
</evidence>
<keyword evidence="3 8" id="KW-0349">Heme</keyword>
<dbReference type="CDD" id="cd11058">
    <property type="entry name" value="CYP60B-like"/>
    <property type="match status" value="1"/>
</dbReference>
<dbReference type="InterPro" id="IPR036396">
    <property type="entry name" value="Cyt_P450_sf"/>
</dbReference>
<evidence type="ECO:0000256" key="4">
    <source>
        <dbReference type="ARBA" id="ARBA00022723"/>
    </source>
</evidence>
<dbReference type="InterPro" id="IPR001128">
    <property type="entry name" value="Cyt_P450"/>
</dbReference>
<dbReference type="PRINTS" id="PR00463">
    <property type="entry name" value="EP450I"/>
</dbReference>
<dbReference type="GO" id="GO:0004497">
    <property type="term" value="F:monooxygenase activity"/>
    <property type="evidence" value="ECO:0007669"/>
    <property type="project" value="UniProtKB-KW"/>
</dbReference>
<dbReference type="PANTHER" id="PTHR24305:SF230">
    <property type="entry name" value="P450, PUTATIVE (EUROFUNG)-RELATED"/>
    <property type="match status" value="1"/>
</dbReference>
<dbReference type="Gene3D" id="1.10.630.10">
    <property type="entry name" value="Cytochrome P450"/>
    <property type="match status" value="1"/>
</dbReference>
<evidence type="ECO:0000256" key="7">
    <source>
        <dbReference type="ARBA" id="ARBA00023033"/>
    </source>
</evidence>
<protein>
    <submittedName>
        <fullName evidence="10">Cytochrome P450</fullName>
    </submittedName>
</protein>
<evidence type="ECO:0000256" key="1">
    <source>
        <dbReference type="ARBA" id="ARBA00001971"/>
    </source>
</evidence>
<dbReference type="Pfam" id="PF00067">
    <property type="entry name" value="p450"/>
    <property type="match status" value="1"/>
</dbReference>
<sequence length="494" mass="56426">MMILVLCAVLAGLYITGTALRDLFFHPLHRIPCHWPWVAFPLLRHISAVRGNVDLDIKRWHERYGPVVRFSPDEVSFINSEAWDEIYGRHDRRYSLPKSKFSTSNTADIINANDTDHARYRKALAHGFSVRGVREQESMIRSHLDKLIVQLQSSADSRQSIDLVTWYRLTTFDIIGELAFGEHFGGLDRGSYHPWVAFMTKYTRLIPFFKAMDTYPVIFRTAFALISSNSEAINEHMQYSQDLVQKRIHATSSSVQGRPDFVDSIMRQQGTKNEMSEREIEANASVIIIAGSETPADLLCAVTYWLLRTPEVLLRVRNELQDAFATPAEITFDAVATKLPLLTACLNEALRLYPSVPGGLQRVTEASTTLKGFTIPPYTQVGLHQLSAYTSPSNFRRPDCFLPERWNTEVPSNPASPFYNDNREVFQPFSAGPRNCIGKNMAYAIMRTALARMLWEFDLELCVESENWHVQKTYGLWDKKPLLCQLRKRAGPRD</sequence>
<keyword evidence="4 8" id="KW-0479">Metal-binding</keyword>
<dbReference type="EMBL" id="KZ824283">
    <property type="protein sequence ID" value="RAL12477.1"/>
    <property type="molecule type" value="Genomic_DNA"/>
</dbReference>
<feature type="binding site" description="axial binding residue" evidence="8">
    <location>
        <position position="436"/>
    </location>
    <ligand>
        <name>heme</name>
        <dbReference type="ChEBI" id="CHEBI:30413"/>
    </ligand>
    <ligandPart>
        <name>Fe</name>
        <dbReference type="ChEBI" id="CHEBI:18248"/>
    </ligandPart>
</feature>
<dbReference type="RefSeq" id="XP_025551631.1">
    <property type="nucleotide sequence ID" value="XM_025699009.1"/>
</dbReference>
<accession>A0A395HXE6</accession>
<dbReference type="PANTHER" id="PTHR24305">
    <property type="entry name" value="CYTOCHROME P450"/>
    <property type="match status" value="1"/>
</dbReference>
<evidence type="ECO:0000313" key="10">
    <source>
        <dbReference type="EMBL" id="RAL12477.1"/>
    </source>
</evidence>
<evidence type="ECO:0000256" key="8">
    <source>
        <dbReference type="PIRSR" id="PIRSR602401-1"/>
    </source>
</evidence>
<dbReference type="GO" id="GO:0016705">
    <property type="term" value="F:oxidoreductase activity, acting on paired donors, with incorporation or reduction of molecular oxygen"/>
    <property type="evidence" value="ECO:0007669"/>
    <property type="project" value="InterPro"/>
</dbReference>
<dbReference type="PRINTS" id="PR00385">
    <property type="entry name" value="P450"/>
</dbReference>
<dbReference type="GO" id="GO:0005506">
    <property type="term" value="F:iron ion binding"/>
    <property type="evidence" value="ECO:0007669"/>
    <property type="project" value="InterPro"/>
</dbReference>
<dbReference type="GeneID" id="37203298"/>
<gene>
    <name evidence="10" type="ORF">BO97DRAFT_451739</name>
</gene>
<dbReference type="PROSITE" id="PS00086">
    <property type="entry name" value="CYTOCHROME_P450"/>
    <property type="match status" value="1"/>
</dbReference>
<keyword evidence="11" id="KW-1185">Reference proteome</keyword>
<dbReference type="Proteomes" id="UP000248961">
    <property type="component" value="Unassembled WGS sequence"/>
</dbReference>
<name>A0A395HXE6_ASPHC</name>
<dbReference type="GO" id="GO:0020037">
    <property type="term" value="F:heme binding"/>
    <property type="evidence" value="ECO:0007669"/>
    <property type="project" value="InterPro"/>
</dbReference>
<reference evidence="10 11" key="1">
    <citation type="submission" date="2018-02" db="EMBL/GenBank/DDBJ databases">
        <title>The genomes of Aspergillus section Nigri reveals drivers in fungal speciation.</title>
        <authorList>
            <consortium name="DOE Joint Genome Institute"/>
            <person name="Vesth T.C."/>
            <person name="Nybo J."/>
            <person name="Theobald S."/>
            <person name="Brandl J."/>
            <person name="Frisvad J.C."/>
            <person name="Nielsen K.F."/>
            <person name="Lyhne E.K."/>
            <person name="Kogle M.E."/>
            <person name="Kuo A."/>
            <person name="Riley R."/>
            <person name="Clum A."/>
            <person name="Nolan M."/>
            <person name="Lipzen A."/>
            <person name="Salamov A."/>
            <person name="Henrissat B."/>
            <person name="Wiebenga A."/>
            <person name="De vries R.P."/>
            <person name="Grigoriev I.V."/>
            <person name="Mortensen U.H."/>
            <person name="Andersen M.R."/>
            <person name="Baker S.E."/>
        </authorList>
    </citation>
    <scope>NUCLEOTIDE SEQUENCE [LARGE SCALE GENOMIC DNA]</scope>
    <source>
        <strain evidence="10 11">CBS 101889</strain>
    </source>
</reference>
<dbReference type="SUPFAM" id="SSF48264">
    <property type="entry name" value="Cytochrome P450"/>
    <property type="match status" value="1"/>
</dbReference>
<keyword evidence="5 9" id="KW-0560">Oxidoreductase</keyword>
<dbReference type="VEuPathDB" id="FungiDB:BO97DRAFT_451739"/>
<dbReference type="OrthoDB" id="1470350at2759"/>
<organism evidence="10 11">
    <name type="scientific">Aspergillus homomorphus (strain CBS 101889)</name>
    <dbReference type="NCBI Taxonomy" id="1450537"/>
    <lineage>
        <taxon>Eukaryota</taxon>
        <taxon>Fungi</taxon>
        <taxon>Dikarya</taxon>
        <taxon>Ascomycota</taxon>
        <taxon>Pezizomycotina</taxon>
        <taxon>Eurotiomycetes</taxon>
        <taxon>Eurotiomycetidae</taxon>
        <taxon>Eurotiales</taxon>
        <taxon>Aspergillaceae</taxon>
        <taxon>Aspergillus</taxon>
        <taxon>Aspergillus subgen. Circumdati</taxon>
    </lineage>
</organism>
<keyword evidence="7 9" id="KW-0503">Monooxygenase</keyword>
<dbReference type="AlphaFoldDB" id="A0A395HXE6"/>
<proteinExistence type="inferred from homology"/>
<dbReference type="STRING" id="1450537.A0A395HXE6"/>
<comment type="cofactor">
    <cofactor evidence="1 8">
        <name>heme</name>
        <dbReference type="ChEBI" id="CHEBI:30413"/>
    </cofactor>
</comment>
<dbReference type="InterPro" id="IPR050121">
    <property type="entry name" value="Cytochrome_P450_monoxygenase"/>
</dbReference>
<evidence type="ECO:0000256" key="3">
    <source>
        <dbReference type="ARBA" id="ARBA00022617"/>
    </source>
</evidence>
<evidence type="ECO:0000256" key="5">
    <source>
        <dbReference type="ARBA" id="ARBA00023002"/>
    </source>
</evidence>
<comment type="similarity">
    <text evidence="2 9">Belongs to the cytochrome P450 family.</text>
</comment>
<dbReference type="InterPro" id="IPR002401">
    <property type="entry name" value="Cyt_P450_E_grp-I"/>
</dbReference>